<dbReference type="PANTHER" id="PTHR11717:SF7">
    <property type="entry name" value="LOW MOLECULAR WEIGHT PHOSPHOTYROSINE PROTEIN PHOSPHATASE"/>
    <property type="match status" value="1"/>
</dbReference>
<sequence length="164" mass="18837">MRGRCQKRLLMVCVGNLCRSPMAEAVMREVISRAGLEKDWHVDSASIEGWHTGSQPDSRVLNILSNHNIEYKYHQARQLTEDDFVKFDYIFGMDPNNMESLKRMAPQYATAKLLLLGDFGLHPDNRVIEDPYYELGEAAFEKIFAQCNVACECFLKQARANEIM</sequence>
<dbReference type="InterPro" id="IPR023485">
    <property type="entry name" value="Ptyr_pPase"/>
</dbReference>
<comment type="function">
    <text evidence="7">Acts on tyrosine phosphorylated proteins, low-MW aryl phosphates and natural and synthetic acyl phosphates.</text>
</comment>
<dbReference type="GO" id="GO:0004726">
    <property type="term" value="F:non-membrane spanning protein tyrosine phosphatase activity"/>
    <property type="evidence" value="ECO:0007669"/>
    <property type="project" value="InterPro"/>
</dbReference>
<dbReference type="Proteomes" id="UP000007798">
    <property type="component" value="Unassembled WGS sequence"/>
</dbReference>
<dbReference type="SUPFAM" id="SSF52788">
    <property type="entry name" value="Phosphotyrosine protein phosphatases I"/>
    <property type="match status" value="1"/>
</dbReference>
<feature type="active site" description="Nucleophile" evidence="6">
    <location>
        <position position="13"/>
    </location>
</feature>
<dbReference type="FunFam" id="3.40.50.2300:FF:000105">
    <property type="entry name" value="Low molecular weight phosphotyrosine protein"/>
    <property type="match status" value="1"/>
</dbReference>
<comment type="catalytic activity">
    <reaction evidence="7">
        <text>O-phospho-L-tyrosyl-[protein] + H2O = L-tyrosyl-[protein] + phosphate</text>
        <dbReference type="Rhea" id="RHEA:10684"/>
        <dbReference type="Rhea" id="RHEA-COMP:10136"/>
        <dbReference type="Rhea" id="RHEA-COMP:20101"/>
        <dbReference type="ChEBI" id="CHEBI:15377"/>
        <dbReference type="ChEBI" id="CHEBI:43474"/>
        <dbReference type="ChEBI" id="CHEBI:46858"/>
        <dbReference type="ChEBI" id="CHEBI:61978"/>
        <dbReference type="EC" id="3.1.3.48"/>
    </reaction>
</comment>
<dbReference type="PRINTS" id="PR00720">
    <property type="entry name" value="MAMMALPTPASE"/>
</dbReference>
<dbReference type="EC" id="3.1.3.2" evidence="7"/>
<keyword evidence="5 7" id="KW-0904">Protein phosphatase</keyword>
<dbReference type="InParanoid" id="B4NHA0"/>
<feature type="domain" description="Phosphotyrosine protein phosphatase I" evidence="8">
    <location>
        <begin position="7"/>
        <end position="157"/>
    </location>
</feature>
<dbReference type="OMA" id="QGEWHVE"/>
<dbReference type="AlphaFoldDB" id="B4NHA0"/>
<comment type="catalytic activity">
    <reaction evidence="7">
        <text>a phosphate monoester + H2O = an alcohol + phosphate</text>
        <dbReference type="Rhea" id="RHEA:15017"/>
        <dbReference type="ChEBI" id="CHEBI:15377"/>
        <dbReference type="ChEBI" id="CHEBI:30879"/>
        <dbReference type="ChEBI" id="CHEBI:43474"/>
        <dbReference type="ChEBI" id="CHEBI:67140"/>
        <dbReference type="EC" id="3.1.3.2"/>
    </reaction>
</comment>
<feature type="active site" description="Proton donor" evidence="6">
    <location>
        <position position="130"/>
    </location>
</feature>
<evidence type="ECO:0000256" key="2">
    <source>
        <dbReference type="ARBA" id="ARBA00011063"/>
    </source>
</evidence>
<dbReference type="InterPro" id="IPR050438">
    <property type="entry name" value="LMW_PTPase"/>
</dbReference>
<gene>
    <name evidence="9" type="primary">Dwil\GK13060</name>
    <name evidence="9" type="ORF">Dwil_GK13060</name>
</gene>
<dbReference type="GO" id="GO:0003993">
    <property type="term" value="F:acid phosphatase activity"/>
    <property type="evidence" value="ECO:0007669"/>
    <property type="project" value="UniProtKB-UniRule"/>
</dbReference>
<reference evidence="9 10" key="1">
    <citation type="journal article" date="2007" name="Nature">
        <title>Evolution of genes and genomes on the Drosophila phylogeny.</title>
        <authorList>
            <consortium name="Drosophila 12 Genomes Consortium"/>
            <person name="Clark A.G."/>
            <person name="Eisen M.B."/>
            <person name="Smith D.R."/>
            <person name="Bergman C.M."/>
            <person name="Oliver B."/>
            <person name="Markow T.A."/>
            <person name="Kaufman T.C."/>
            <person name="Kellis M."/>
            <person name="Gelbart W."/>
            <person name="Iyer V.N."/>
            <person name="Pollard D.A."/>
            <person name="Sackton T.B."/>
            <person name="Larracuente A.M."/>
            <person name="Singh N.D."/>
            <person name="Abad J.P."/>
            <person name="Abt D.N."/>
            <person name="Adryan B."/>
            <person name="Aguade M."/>
            <person name="Akashi H."/>
            <person name="Anderson W.W."/>
            <person name="Aquadro C.F."/>
            <person name="Ardell D.H."/>
            <person name="Arguello R."/>
            <person name="Artieri C.G."/>
            <person name="Barbash D.A."/>
            <person name="Barker D."/>
            <person name="Barsanti P."/>
            <person name="Batterham P."/>
            <person name="Batzoglou S."/>
            <person name="Begun D."/>
            <person name="Bhutkar A."/>
            <person name="Blanco E."/>
            <person name="Bosak S.A."/>
            <person name="Bradley R.K."/>
            <person name="Brand A.D."/>
            <person name="Brent M.R."/>
            <person name="Brooks A.N."/>
            <person name="Brown R.H."/>
            <person name="Butlin R.K."/>
            <person name="Caggese C."/>
            <person name="Calvi B.R."/>
            <person name="Bernardo de Carvalho A."/>
            <person name="Caspi A."/>
            <person name="Castrezana S."/>
            <person name="Celniker S.E."/>
            <person name="Chang J.L."/>
            <person name="Chapple C."/>
            <person name="Chatterji S."/>
            <person name="Chinwalla A."/>
            <person name="Civetta A."/>
            <person name="Clifton S.W."/>
            <person name="Comeron J.M."/>
            <person name="Costello J.C."/>
            <person name="Coyne J.A."/>
            <person name="Daub J."/>
            <person name="David R.G."/>
            <person name="Delcher A.L."/>
            <person name="Delehaunty K."/>
            <person name="Do C.B."/>
            <person name="Ebling H."/>
            <person name="Edwards K."/>
            <person name="Eickbush T."/>
            <person name="Evans J.D."/>
            <person name="Filipski A."/>
            <person name="Findeiss S."/>
            <person name="Freyhult E."/>
            <person name="Fulton L."/>
            <person name="Fulton R."/>
            <person name="Garcia A.C."/>
            <person name="Gardiner A."/>
            <person name="Garfield D.A."/>
            <person name="Garvin B.E."/>
            <person name="Gibson G."/>
            <person name="Gilbert D."/>
            <person name="Gnerre S."/>
            <person name="Godfrey J."/>
            <person name="Good R."/>
            <person name="Gotea V."/>
            <person name="Gravely B."/>
            <person name="Greenberg A.J."/>
            <person name="Griffiths-Jones S."/>
            <person name="Gross S."/>
            <person name="Guigo R."/>
            <person name="Gustafson E.A."/>
            <person name="Haerty W."/>
            <person name="Hahn M.W."/>
            <person name="Halligan D.L."/>
            <person name="Halpern A.L."/>
            <person name="Halter G.M."/>
            <person name="Han M.V."/>
            <person name="Heger A."/>
            <person name="Hillier L."/>
            <person name="Hinrichs A.S."/>
            <person name="Holmes I."/>
            <person name="Hoskins R.A."/>
            <person name="Hubisz M.J."/>
            <person name="Hultmark D."/>
            <person name="Huntley M.A."/>
            <person name="Jaffe D.B."/>
            <person name="Jagadeeshan S."/>
            <person name="Jeck W.R."/>
            <person name="Johnson J."/>
            <person name="Jones C.D."/>
            <person name="Jordan W.C."/>
            <person name="Karpen G.H."/>
            <person name="Kataoka E."/>
            <person name="Keightley P.D."/>
            <person name="Kheradpour P."/>
            <person name="Kirkness E.F."/>
            <person name="Koerich L.B."/>
            <person name="Kristiansen K."/>
            <person name="Kudrna D."/>
            <person name="Kulathinal R.J."/>
            <person name="Kumar S."/>
            <person name="Kwok R."/>
            <person name="Lander E."/>
            <person name="Langley C.H."/>
            <person name="Lapoint R."/>
            <person name="Lazzaro B.P."/>
            <person name="Lee S.J."/>
            <person name="Levesque L."/>
            <person name="Li R."/>
            <person name="Lin C.F."/>
            <person name="Lin M.F."/>
            <person name="Lindblad-Toh K."/>
            <person name="Llopart A."/>
            <person name="Long M."/>
            <person name="Low L."/>
            <person name="Lozovsky E."/>
            <person name="Lu J."/>
            <person name="Luo M."/>
            <person name="Machado C.A."/>
            <person name="Makalowski W."/>
            <person name="Marzo M."/>
            <person name="Matsuda M."/>
            <person name="Matzkin L."/>
            <person name="McAllister B."/>
            <person name="McBride C.S."/>
            <person name="McKernan B."/>
            <person name="McKernan K."/>
            <person name="Mendez-Lago M."/>
            <person name="Minx P."/>
            <person name="Mollenhauer M.U."/>
            <person name="Montooth K."/>
            <person name="Mount S.M."/>
            <person name="Mu X."/>
            <person name="Myers E."/>
            <person name="Negre B."/>
            <person name="Newfeld S."/>
            <person name="Nielsen R."/>
            <person name="Noor M.A."/>
            <person name="O'Grady P."/>
            <person name="Pachter L."/>
            <person name="Papaceit M."/>
            <person name="Parisi M.J."/>
            <person name="Parisi M."/>
            <person name="Parts L."/>
            <person name="Pedersen J.S."/>
            <person name="Pesole G."/>
            <person name="Phillippy A.M."/>
            <person name="Ponting C.P."/>
            <person name="Pop M."/>
            <person name="Porcelli D."/>
            <person name="Powell J.R."/>
            <person name="Prohaska S."/>
            <person name="Pruitt K."/>
            <person name="Puig M."/>
            <person name="Quesneville H."/>
            <person name="Ram K.R."/>
            <person name="Rand D."/>
            <person name="Rasmussen M.D."/>
            <person name="Reed L.K."/>
            <person name="Reenan R."/>
            <person name="Reily A."/>
            <person name="Remington K.A."/>
            <person name="Rieger T.T."/>
            <person name="Ritchie M.G."/>
            <person name="Robin C."/>
            <person name="Rogers Y.H."/>
            <person name="Rohde C."/>
            <person name="Rozas J."/>
            <person name="Rubenfield M.J."/>
            <person name="Ruiz A."/>
            <person name="Russo S."/>
            <person name="Salzberg S.L."/>
            <person name="Sanchez-Gracia A."/>
            <person name="Saranga D.J."/>
            <person name="Sato H."/>
            <person name="Schaeffer S.W."/>
            <person name="Schatz M.C."/>
            <person name="Schlenke T."/>
            <person name="Schwartz R."/>
            <person name="Segarra C."/>
            <person name="Singh R.S."/>
            <person name="Sirot L."/>
            <person name="Sirota M."/>
            <person name="Sisneros N.B."/>
            <person name="Smith C.D."/>
            <person name="Smith T.F."/>
            <person name="Spieth J."/>
            <person name="Stage D.E."/>
            <person name="Stark A."/>
            <person name="Stephan W."/>
            <person name="Strausberg R.L."/>
            <person name="Strempel S."/>
            <person name="Sturgill D."/>
            <person name="Sutton G."/>
            <person name="Sutton G.G."/>
            <person name="Tao W."/>
            <person name="Teichmann S."/>
            <person name="Tobari Y.N."/>
            <person name="Tomimura Y."/>
            <person name="Tsolas J.M."/>
            <person name="Valente V.L."/>
            <person name="Venter E."/>
            <person name="Venter J.C."/>
            <person name="Vicario S."/>
            <person name="Vieira F.G."/>
            <person name="Vilella A.J."/>
            <person name="Villasante A."/>
            <person name="Walenz B."/>
            <person name="Wang J."/>
            <person name="Wasserman M."/>
            <person name="Watts T."/>
            <person name="Wilson D."/>
            <person name="Wilson R.K."/>
            <person name="Wing R.A."/>
            <person name="Wolfner M.F."/>
            <person name="Wong A."/>
            <person name="Wong G.K."/>
            <person name="Wu C.I."/>
            <person name="Wu G."/>
            <person name="Yamamoto D."/>
            <person name="Yang H.P."/>
            <person name="Yang S.P."/>
            <person name="Yorke J.A."/>
            <person name="Yoshida K."/>
            <person name="Zdobnov E."/>
            <person name="Zhang P."/>
            <person name="Zhang Y."/>
            <person name="Zimin A.V."/>
            <person name="Baldwin J."/>
            <person name="Abdouelleil A."/>
            <person name="Abdulkadir J."/>
            <person name="Abebe A."/>
            <person name="Abera B."/>
            <person name="Abreu J."/>
            <person name="Acer S.C."/>
            <person name="Aftuck L."/>
            <person name="Alexander A."/>
            <person name="An P."/>
            <person name="Anderson E."/>
            <person name="Anderson S."/>
            <person name="Arachi H."/>
            <person name="Azer M."/>
            <person name="Bachantsang P."/>
            <person name="Barry A."/>
            <person name="Bayul T."/>
            <person name="Berlin A."/>
            <person name="Bessette D."/>
            <person name="Bloom T."/>
            <person name="Blye J."/>
            <person name="Boguslavskiy L."/>
            <person name="Bonnet C."/>
            <person name="Boukhgalter B."/>
            <person name="Bourzgui I."/>
            <person name="Brown A."/>
            <person name="Cahill P."/>
            <person name="Channer S."/>
            <person name="Cheshatsang Y."/>
            <person name="Chuda L."/>
            <person name="Citroen M."/>
            <person name="Collymore A."/>
            <person name="Cooke P."/>
            <person name="Costello M."/>
            <person name="D'Aco K."/>
            <person name="Daza R."/>
            <person name="De Haan G."/>
            <person name="DeGray S."/>
            <person name="DeMaso C."/>
            <person name="Dhargay N."/>
            <person name="Dooley K."/>
            <person name="Dooley E."/>
            <person name="Doricent M."/>
            <person name="Dorje P."/>
            <person name="Dorjee K."/>
            <person name="Dupes A."/>
            <person name="Elong R."/>
            <person name="Falk J."/>
            <person name="Farina A."/>
            <person name="Faro S."/>
            <person name="Ferguson D."/>
            <person name="Fisher S."/>
            <person name="Foley C.D."/>
            <person name="Franke A."/>
            <person name="Friedrich D."/>
            <person name="Gadbois L."/>
            <person name="Gearin G."/>
            <person name="Gearin C.R."/>
            <person name="Giannoukos G."/>
            <person name="Goode T."/>
            <person name="Graham J."/>
            <person name="Grandbois E."/>
            <person name="Grewal S."/>
            <person name="Gyaltsen K."/>
            <person name="Hafez N."/>
            <person name="Hagos B."/>
            <person name="Hall J."/>
            <person name="Henson C."/>
            <person name="Hollinger A."/>
            <person name="Honan T."/>
            <person name="Huard M.D."/>
            <person name="Hughes L."/>
            <person name="Hurhula B."/>
            <person name="Husby M.E."/>
            <person name="Kamat A."/>
            <person name="Kanga B."/>
            <person name="Kashin S."/>
            <person name="Khazanovich D."/>
            <person name="Kisner P."/>
            <person name="Lance K."/>
            <person name="Lara M."/>
            <person name="Lee W."/>
            <person name="Lennon N."/>
            <person name="Letendre F."/>
            <person name="LeVine R."/>
            <person name="Lipovsky A."/>
            <person name="Liu X."/>
            <person name="Liu J."/>
            <person name="Liu S."/>
            <person name="Lokyitsang T."/>
            <person name="Lokyitsang Y."/>
            <person name="Lubonja R."/>
            <person name="Lui A."/>
            <person name="MacDonald P."/>
            <person name="Magnisalis V."/>
            <person name="Maru K."/>
            <person name="Matthews C."/>
            <person name="McCusker W."/>
            <person name="McDonough S."/>
            <person name="Mehta T."/>
            <person name="Meldrim J."/>
            <person name="Meneus L."/>
            <person name="Mihai O."/>
            <person name="Mihalev A."/>
            <person name="Mihova T."/>
            <person name="Mittelman R."/>
            <person name="Mlenga V."/>
            <person name="Montmayeur A."/>
            <person name="Mulrain L."/>
            <person name="Navidi A."/>
            <person name="Naylor J."/>
            <person name="Negash T."/>
            <person name="Nguyen T."/>
            <person name="Nguyen N."/>
            <person name="Nicol R."/>
            <person name="Norbu C."/>
            <person name="Norbu N."/>
            <person name="Novod N."/>
            <person name="O'Neill B."/>
            <person name="Osman S."/>
            <person name="Markiewicz E."/>
            <person name="Oyono O.L."/>
            <person name="Patti C."/>
            <person name="Phunkhang P."/>
            <person name="Pierre F."/>
            <person name="Priest M."/>
            <person name="Raghuraman S."/>
            <person name="Rege F."/>
            <person name="Reyes R."/>
            <person name="Rise C."/>
            <person name="Rogov P."/>
            <person name="Ross K."/>
            <person name="Ryan E."/>
            <person name="Settipalli S."/>
            <person name="Shea T."/>
            <person name="Sherpa N."/>
            <person name="Shi L."/>
            <person name="Shih D."/>
            <person name="Sparrow T."/>
            <person name="Spaulding J."/>
            <person name="Stalker J."/>
            <person name="Stange-Thomann N."/>
            <person name="Stavropoulos S."/>
            <person name="Stone C."/>
            <person name="Strader C."/>
            <person name="Tesfaye S."/>
            <person name="Thomson T."/>
            <person name="Thoulutsang Y."/>
            <person name="Thoulutsang D."/>
            <person name="Topham K."/>
            <person name="Topping I."/>
            <person name="Tsamla T."/>
            <person name="Vassiliev H."/>
            <person name="Vo A."/>
            <person name="Wangchuk T."/>
            <person name="Wangdi T."/>
            <person name="Weiand M."/>
            <person name="Wilkinson J."/>
            <person name="Wilson A."/>
            <person name="Yadav S."/>
            <person name="Young G."/>
            <person name="Yu Q."/>
            <person name="Zembek L."/>
            <person name="Zhong D."/>
            <person name="Zimmer A."/>
            <person name="Zwirko Z."/>
            <person name="Jaffe D.B."/>
            <person name="Alvarez P."/>
            <person name="Brockman W."/>
            <person name="Butler J."/>
            <person name="Chin C."/>
            <person name="Gnerre S."/>
            <person name="Grabherr M."/>
            <person name="Kleber M."/>
            <person name="Mauceli E."/>
            <person name="MacCallum I."/>
        </authorList>
    </citation>
    <scope>NUCLEOTIDE SEQUENCE [LARGE SCALE GENOMIC DNA]</scope>
    <source>
        <strain evidence="10">Tucson 14030-0811.24</strain>
    </source>
</reference>
<proteinExistence type="inferred from homology"/>
<dbReference type="GO" id="GO:0005737">
    <property type="term" value="C:cytoplasm"/>
    <property type="evidence" value="ECO:0007669"/>
    <property type="project" value="UniProtKB-SubCell"/>
</dbReference>
<feature type="active site" evidence="6">
    <location>
        <position position="19"/>
    </location>
</feature>
<evidence type="ECO:0000256" key="1">
    <source>
        <dbReference type="ARBA" id="ARBA00004496"/>
    </source>
</evidence>
<dbReference type="PhylomeDB" id="B4NHA0"/>
<dbReference type="SMART" id="SM00226">
    <property type="entry name" value="LMWPc"/>
    <property type="match status" value="1"/>
</dbReference>
<evidence type="ECO:0000256" key="3">
    <source>
        <dbReference type="ARBA" id="ARBA00022490"/>
    </source>
</evidence>
<keyword evidence="3 7" id="KW-0963">Cytoplasm</keyword>
<keyword evidence="10" id="KW-1185">Reference proteome</keyword>
<evidence type="ECO:0000256" key="5">
    <source>
        <dbReference type="ARBA" id="ARBA00022912"/>
    </source>
</evidence>
<dbReference type="Gene3D" id="3.40.50.2300">
    <property type="match status" value="1"/>
</dbReference>
<dbReference type="OrthoDB" id="3388at2759"/>
<keyword evidence="4 7" id="KW-0378">Hydrolase</keyword>
<evidence type="ECO:0000256" key="6">
    <source>
        <dbReference type="PIRSR" id="PIRSR617867-1"/>
    </source>
</evidence>
<dbReference type="PANTHER" id="PTHR11717">
    <property type="entry name" value="LOW MOLECULAR WEIGHT PROTEIN TYROSINE PHOSPHATASE"/>
    <property type="match status" value="1"/>
</dbReference>
<evidence type="ECO:0000313" key="10">
    <source>
        <dbReference type="Proteomes" id="UP000007798"/>
    </source>
</evidence>
<dbReference type="eggNOG" id="KOG3217">
    <property type="taxonomic scope" value="Eukaryota"/>
</dbReference>
<dbReference type="STRING" id="7260.B4NHA0"/>
<evidence type="ECO:0000313" key="9">
    <source>
        <dbReference type="EMBL" id="EDW84576.1"/>
    </source>
</evidence>
<dbReference type="EC" id="3.1.3.48" evidence="7"/>
<evidence type="ECO:0000259" key="8">
    <source>
        <dbReference type="SMART" id="SM00226"/>
    </source>
</evidence>
<evidence type="ECO:0000256" key="7">
    <source>
        <dbReference type="RuleBase" id="RU368115"/>
    </source>
</evidence>
<dbReference type="CDD" id="cd16343">
    <property type="entry name" value="LMWPTP"/>
    <property type="match status" value="1"/>
</dbReference>
<dbReference type="FunCoup" id="B4NHA0">
    <property type="interactions" value="675"/>
</dbReference>
<dbReference type="InterPro" id="IPR002115">
    <property type="entry name" value="Tyr_Pase_low_mol_wt_mml"/>
</dbReference>
<dbReference type="PRINTS" id="PR00719">
    <property type="entry name" value="LMWPTPASE"/>
</dbReference>
<accession>B4NHA0</accession>
<dbReference type="HOGENOM" id="CLU_071415_2_0_1"/>
<name>B4NHA0_DROWI</name>
<dbReference type="InterPro" id="IPR017867">
    <property type="entry name" value="Tyr_phospatase_low_mol_wt"/>
</dbReference>
<dbReference type="Pfam" id="PF01451">
    <property type="entry name" value="LMWPc"/>
    <property type="match status" value="1"/>
</dbReference>
<comment type="similarity">
    <text evidence="2 7">Belongs to the low molecular weight phosphotyrosine protein phosphatase family.</text>
</comment>
<evidence type="ECO:0000256" key="4">
    <source>
        <dbReference type="ARBA" id="ARBA00022801"/>
    </source>
</evidence>
<dbReference type="InterPro" id="IPR036196">
    <property type="entry name" value="Ptyr_pPase_sf"/>
</dbReference>
<dbReference type="EMBL" id="CH964272">
    <property type="protein sequence ID" value="EDW84576.1"/>
    <property type="molecule type" value="Genomic_DNA"/>
</dbReference>
<organism evidence="9 10">
    <name type="scientific">Drosophila willistoni</name>
    <name type="common">Fruit fly</name>
    <dbReference type="NCBI Taxonomy" id="7260"/>
    <lineage>
        <taxon>Eukaryota</taxon>
        <taxon>Metazoa</taxon>
        <taxon>Ecdysozoa</taxon>
        <taxon>Arthropoda</taxon>
        <taxon>Hexapoda</taxon>
        <taxon>Insecta</taxon>
        <taxon>Pterygota</taxon>
        <taxon>Neoptera</taxon>
        <taxon>Endopterygota</taxon>
        <taxon>Diptera</taxon>
        <taxon>Brachycera</taxon>
        <taxon>Muscomorpha</taxon>
        <taxon>Ephydroidea</taxon>
        <taxon>Drosophilidae</taxon>
        <taxon>Drosophila</taxon>
        <taxon>Sophophora</taxon>
    </lineage>
</organism>
<protein>
    <recommendedName>
        <fullName evidence="7">Low molecular weight phosphotyrosine protein phosphatase</fullName>
        <shortName evidence="7">LMW-PTP</shortName>
        <shortName evidence="7">LMW-PTPase</shortName>
        <ecNumber evidence="7">3.1.3.2</ecNumber>
        <ecNumber evidence="7">3.1.3.48</ecNumber>
    </recommendedName>
    <alternativeName>
        <fullName evidence="7">Low molecular weight cytosolic acid phosphatase</fullName>
    </alternativeName>
</protein>
<comment type="subcellular location">
    <subcellularLocation>
        <location evidence="1 7">Cytoplasm</location>
    </subcellularLocation>
</comment>
<dbReference type="KEGG" id="dwi:6650406"/>